<feature type="compositionally biased region" description="Acidic residues" evidence="1">
    <location>
        <begin position="106"/>
        <end position="123"/>
    </location>
</feature>
<organism evidence="2 3">
    <name type="scientific">Syphacia muris</name>
    <dbReference type="NCBI Taxonomy" id="451379"/>
    <lineage>
        <taxon>Eukaryota</taxon>
        <taxon>Metazoa</taxon>
        <taxon>Ecdysozoa</taxon>
        <taxon>Nematoda</taxon>
        <taxon>Chromadorea</taxon>
        <taxon>Rhabditida</taxon>
        <taxon>Spirurina</taxon>
        <taxon>Oxyuridomorpha</taxon>
        <taxon>Oxyuroidea</taxon>
        <taxon>Oxyuridae</taxon>
        <taxon>Syphacia</taxon>
    </lineage>
</organism>
<evidence type="ECO:0000313" key="2">
    <source>
        <dbReference type="Proteomes" id="UP000046393"/>
    </source>
</evidence>
<proteinExistence type="predicted"/>
<sequence>MSSGPFVIRGILINGKGDGQTMSPRRLPEIVTTASLISKYSKFKIASITSLISLIWHYYYFLLVLKAAANVFLKLSLLRLGNDDEEIINLNEAITENLLSPNHSELDDEVTSEDIPPDNDDDRAVDSPSEMDNVEWIPVSSSSNCSIDSSYMSYSMDRSTSSSNNQTSSRPATPLSPTVFRSDGSFPL</sequence>
<dbReference type="WBParaSite" id="SMUV_0000152301-mRNA-1">
    <property type="protein sequence ID" value="SMUV_0000152301-mRNA-1"/>
    <property type="gene ID" value="SMUV_0000152301"/>
</dbReference>
<protein>
    <submittedName>
        <fullName evidence="3">Uncharacterized protein</fullName>
    </submittedName>
</protein>
<feature type="region of interest" description="Disordered" evidence="1">
    <location>
        <begin position="101"/>
        <end position="130"/>
    </location>
</feature>
<reference evidence="3" key="1">
    <citation type="submission" date="2017-02" db="UniProtKB">
        <authorList>
            <consortium name="WormBaseParasite"/>
        </authorList>
    </citation>
    <scope>IDENTIFICATION</scope>
</reference>
<keyword evidence="2" id="KW-1185">Reference proteome</keyword>
<dbReference type="Proteomes" id="UP000046393">
    <property type="component" value="Unplaced"/>
</dbReference>
<evidence type="ECO:0000256" key="1">
    <source>
        <dbReference type="SAM" id="MobiDB-lite"/>
    </source>
</evidence>
<evidence type="ECO:0000313" key="3">
    <source>
        <dbReference type="WBParaSite" id="SMUV_0000152301-mRNA-1"/>
    </source>
</evidence>
<accession>A0A0N5ABJ7</accession>
<dbReference type="AlphaFoldDB" id="A0A0N5ABJ7"/>
<feature type="compositionally biased region" description="Low complexity" evidence="1">
    <location>
        <begin position="154"/>
        <end position="169"/>
    </location>
</feature>
<feature type="region of interest" description="Disordered" evidence="1">
    <location>
        <begin position="154"/>
        <end position="188"/>
    </location>
</feature>
<name>A0A0N5ABJ7_9BILA</name>